<dbReference type="EMBL" id="JAPDRQ010000131">
    <property type="protein sequence ID" value="KAJ9654123.1"/>
    <property type="molecule type" value="Genomic_DNA"/>
</dbReference>
<keyword evidence="2" id="KW-1185">Reference proteome</keyword>
<name>A0ACC3A2A6_9EURO</name>
<protein>
    <submittedName>
        <fullName evidence="1">Uncharacterized protein</fullName>
    </submittedName>
</protein>
<dbReference type="Proteomes" id="UP001172386">
    <property type="component" value="Unassembled WGS sequence"/>
</dbReference>
<gene>
    <name evidence="1" type="ORF">H2198_006803</name>
</gene>
<organism evidence="1 2">
    <name type="scientific">Neophaeococcomyces mojaviensis</name>
    <dbReference type="NCBI Taxonomy" id="3383035"/>
    <lineage>
        <taxon>Eukaryota</taxon>
        <taxon>Fungi</taxon>
        <taxon>Dikarya</taxon>
        <taxon>Ascomycota</taxon>
        <taxon>Pezizomycotina</taxon>
        <taxon>Eurotiomycetes</taxon>
        <taxon>Chaetothyriomycetidae</taxon>
        <taxon>Chaetothyriales</taxon>
        <taxon>Chaetothyriales incertae sedis</taxon>
        <taxon>Neophaeococcomyces</taxon>
    </lineage>
</organism>
<proteinExistence type="predicted"/>
<accession>A0ACC3A2A6</accession>
<reference evidence="1" key="1">
    <citation type="submission" date="2022-10" db="EMBL/GenBank/DDBJ databases">
        <title>Culturing micro-colonial fungi from biological soil crusts in the Mojave desert and describing Neophaeococcomyces mojavensis, and introducing the new genera and species Taxawa tesnikishii.</title>
        <authorList>
            <person name="Kurbessoian T."/>
            <person name="Stajich J.E."/>
        </authorList>
    </citation>
    <scope>NUCLEOTIDE SEQUENCE</scope>
    <source>
        <strain evidence="1">JES_112</strain>
    </source>
</reference>
<evidence type="ECO:0000313" key="1">
    <source>
        <dbReference type="EMBL" id="KAJ9654123.1"/>
    </source>
</evidence>
<comment type="caution">
    <text evidence="1">The sequence shown here is derived from an EMBL/GenBank/DDBJ whole genome shotgun (WGS) entry which is preliminary data.</text>
</comment>
<sequence>MYIAEDEKDPALMGMSASWSKTRVAFESGLAQVQREKFVDLQGKLKTYHETLLRFSQVHQLSKPTKQNRWRLWDWLCSSDGGNNFLKSFEARPWDLEDKQAASISRDLATLNSGPDTLDNWLADSLVPKWHLKIGHKRPANVGADLGIGELWEYKMKTLQGWGNFICVVLSSLVPIASIQGLYWIPNTLGRLMAITGFIFIFAAVMMFVTGCRRFEVFAGTAAFAAVQVVFLQGLGGAVNCS</sequence>
<evidence type="ECO:0000313" key="2">
    <source>
        <dbReference type="Proteomes" id="UP001172386"/>
    </source>
</evidence>